<keyword evidence="2" id="KW-1185">Reference proteome</keyword>
<dbReference type="EMBL" id="AP023322">
    <property type="protein sequence ID" value="BCI64020.1"/>
    <property type="molecule type" value="Genomic_DNA"/>
</dbReference>
<name>A0A7G1HWQ2_9BACT</name>
<dbReference type="Proteomes" id="UP000594042">
    <property type="component" value="Chromosome"/>
</dbReference>
<evidence type="ECO:0008006" key="3">
    <source>
        <dbReference type="Google" id="ProtNLM"/>
    </source>
</evidence>
<gene>
    <name evidence="1" type="ORF">Cop2CBH44_23730</name>
</gene>
<dbReference type="AlphaFoldDB" id="A0A7G1HWQ2"/>
<dbReference type="Pfam" id="PF11306">
    <property type="entry name" value="DUF3108"/>
    <property type="match status" value="1"/>
</dbReference>
<accession>A0A7G1HWQ2</accession>
<proteinExistence type="predicted"/>
<evidence type="ECO:0000313" key="2">
    <source>
        <dbReference type="Proteomes" id="UP000594042"/>
    </source>
</evidence>
<protein>
    <recommendedName>
        <fullName evidence="3">DUF3108 domain-containing protein</fullName>
    </recommendedName>
</protein>
<evidence type="ECO:0000313" key="1">
    <source>
        <dbReference type="EMBL" id="BCI64020.1"/>
    </source>
</evidence>
<dbReference type="KEGG" id="copr:Cop2CBH44_23730"/>
<sequence>MKQMKDLLKAICRLVISSMVWRVEKVCAGCALLILSFSMTVWSQQLMTDNAHWGEENLSYDVIYQWGFIWKKAASARLILKPIVINDVSCYKSQMDARTLAFADRIFRVRDTLVSVMRRGDLRPLYYAKISDEDKTYRKDEVKYKYEKGVKGCVGEITLYRPKRNAIEHYTVPSSKLTYDMLSVFYYLRTIDFPVTPMYQRFNLNIFSGNHIEYLSIEFMGRTILKLKNREFPAFRLKLHFSTDEGENESDNITAWISDDNRRIPLQVEGKLAIGSLKAIYAGN</sequence>
<reference evidence="2" key="1">
    <citation type="submission" date="2020-07" db="EMBL/GenBank/DDBJ databases">
        <title>Complete genome sequencing of Coprobacter sp. strain 2CBH44.</title>
        <authorList>
            <person name="Sakamoto M."/>
            <person name="Murakami T."/>
            <person name="Mori H."/>
        </authorList>
    </citation>
    <scope>NUCLEOTIDE SEQUENCE [LARGE SCALE GENOMIC DNA]</scope>
    <source>
        <strain evidence="2">2CBH44</strain>
    </source>
</reference>
<organism evidence="1 2">
    <name type="scientific">Coprobacter secundus subsp. similis</name>
    <dbReference type="NCBI Taxonomy" id="2751153"/>
    <lineage>
        <taxon>Bacteria</taxon>
        <taxon>Pseudomonadati</taxon>
        <taxon>Bacteroidota</taxon>
        <taxon>Bacteroidia</taxon>
        <taxon>Bacteroidales</taxon>
        <taxon>Barnesiellaceae</taxon>
        <taxon>Coprobacter</taxon>
    </lineage>
</organism>
<dbReference type="InterPro" id="IPR021457">
    <property type="entry name" value="DUF3108"/>
</dbReference>